<organism evidence="1 2">
    <name type="scientific">Acropora cervicornis</name>
    <name type="common">Staghorn coral</name>
    <dbReference type="NCBI Taxonomy" id="6130"/>
    <lineage>
        <taxon>Eukaryota</taxon>
        <taxon>Metazoa</taxon>
        <taxon>Cnidaria</taxon>
        <taxon>Anthozoa</taxon>
        <taxon>Hexacorallia</taxon>
        <taxon>Scleractinia</taxon>
        <taxon>Astrocoeniina</taxon>
        <taxon>Acroporidae</taxon>
        <taxon>Acropora</taxon>
    </lineage>
</organism>
<evidence type="ECO:0000313" key="1">
    <source>
        <dbReference type="EMBL" id="KAK2567762.1"/>
    </source>
</evidence>
<dbReference type="EMBL" id="JARQWQ010000013">
    <property type="protein sequence ID" value="KAK2567762.1"/>
    <property type="molecule type" value="Genomic_DNA"/>
</dbReference>
<gene>
    <name evidence="1" type="ORF">P5673_007631</name>
</gene>
<comment type="caution">
    <text evidence="1">The sequence shown here is derived from an EMBL/GenBank/DDBJ whole genome shotgun (WGS) entry which is preliminary data.</text>
</comment>
<dbReference type="Proteomes" id="UP001249851">
    <property type="component" value="Unassembled WGS sequence"/>
</dbReference>
<dbReference type="AlphaFoldDB" id="A0AAD9QUT5"/>
<name>A0AAD9QUT5_ACRCE</name>
<keyword evidence="2" id="KW-1185">Reference proteome</keyword>
<sequence length="150" mass="17426">MDNSTKRFFEVVIDDLEEVLSQAVDKYEREEAFSNDGLDLILSQSLNMFENVKNSVEDVIDISDMLEFGGPNLVMARRFATKTVKCEEDKNRFQKGVEKDLITLSEESIPMNTTQKAMWAYRLIEKWAQWREDAYDPRVDFSTVGDQSYS</sequence>
<protein>
    <submittedName>
        <fullName evidence="1">Uncharacterized protein</fullName>
    </submittedName>
</protein>
<proteinExistence type="predicted"/>
<reference evidence="1" key="1">
    <citation type="journal article" date="2023" name="G3 (Bethesda)">
        <title>Whole genome assembly and annotation of the endangered Caribbean coral Acropora cervicornis.</title>
        <authorList>
            <person name="Selwyn J.D."/>
            <person name="Vollmer S.V."/>
        </authorList>
    </citation>
    <scope>NUCLEOTIDE SEQUENCE</scope>
    <source>
        <strain evidence="1">K2</strain>
    </source>
</reference>
<evidence type="ECO:0000313" key="2">
    <source>
        <dbReference type="Proteomes" id="UP001249851"/>
    </source>
</evidence>
<accession>A0AAD9QUT5</accession>
<reference evidence="1" key="2">
    <citation type="journal article" date="2023" name="Science">
        <title>Genomic signatures of disease resistance in endangered staghorn corals.</title>
        <authorList>
            <person name="Vollmer S.V."/>
            <person name="Selwyn J.D."/>
            <person name="Despard B.A."/>
            <person name="Roesel C.L."/>
        </authorList>
    </citation>
    <scope>NUCLEOTIDE SEQUENCE</scope>
    <source>
        <strain evidence="1">K2</strain>
    </source>
</reference>